<feature type="domain" description="CusB-like beta-barrel" evidence="9">
    <location>
        <begin position="265"/>
        <end position="308"/>
    </location>
</feature>
<sequence>MSQPAIAKTSLQAPVEASDMDVPEASTPETADRPPRRAGPILRRLIVILLLAAGVAWGARYGHHMLTHVETDDAYVTSHVHSVNAHVGGTISEVLVEPNTEVKAGDVLFRLDPRDHEAKLQQAEAQLAQSDALIDFAKTQIAGAHAKIDQAEAEATKAEADFKRVEELSRNKVASKQEFDAAKAARESANASLVSTKASAAGMQSGVEVALAQRRTAETQLENARLQLSYNTITAPVSGRTSKRNAELGTYVQPGQTLIAIVEPEVWIEANFKETQLAKMRLGQAADITIDALPGHTFKGTVESFSPASGAQFAMLPPDNATGNFTKVVQRVPVRVRLEPESIRGYEDRLRAGLSAVVAVRVR</sequence>
<evidence type="ECO:0000256" key="4">
    <source>
        <dbReference type="ARBA" id="ARBA00023136"/>
    </source>
</evidence>
<feature type="transmembrane region" description="Helical" evidence="7">
    <location>
        <begin position="41"/>
        <end position="59"/>
    </location>
</feature>
<dbReference type="Pfam" id="PF25917">
    <property type="entry name" value="BSH_RND"/>
    <property type="match status" value="1"/>
</dbReference>
<evidence type="ECO:0000313" key="10">
    <source>
        <dbReference type="EMBL" id="ACO70867.1"/>
    </source>
</evidence>
<dbReference type="Pfam" id="PF25954">
    <property type="entry name" value="Beta-barrel_RND_2"/>
    <property type="match status" value="1"/>
</dbReference>
<evidence type="ECO:0000259" key="9">
    <source>
        <dbReference type="Pfam" id="PF25954"/>
    </source>
</evidence>
<dbReference type="GO" id="GO:0016020">
    <property type="term" value="C:membrane"/>
    <property type="evidence" value="ECO:0007669"/>
    <property type="project" value="UniProtKB-SubCell"/>
</dbReference>
<dbReference type="AlphaFoldDB" id="D2DXP4"/>
<evidence type="ECO:0000259" key="8">
    <source>
        <dbReference type="Pfam" id="PF25917"/>
    </source>
</evidence>
<proteinExistence type="predicted"/>
<dbReference type="EMBL" id="FJ872372">
    <property type="protein sequence ID" value="ACO70867.1"/>
    <property type="molecule type" value="Genomic_DNA"/>
</dbReference>
<evidence type="ECO:0000256" key="2">
    <source>
        <dbReference type="ARBA" id="ARBA00022692"/>
    </source>
</evidence>
<organism evidence="10">
    <name type="scientific">uncultured Verrucomicrobiota bacterium</name>
    <dbReference type="NCBI Taxonomy" id="156588"/>
    <lineage>
        <taxon>Bacteria</taxon>
        <taxon>Pseudomonadati</taxon>
        <taxon>Verrucomicrobiota</taxon>
        <taxon>environmental samples</taxon>
    </lineage>
</organism>
<dbReference type="PANTHER" id="PTHR30386">
    <property type="entry name" value="MEMBRANE FUSION SUBUNIT OF EMRAB-TOLC MULTIDRUG EFFLUX PUMP"/>
    <property type="match status" value="1"/>
</dbReference>
<dbReference type="GO" id="GO:0055085">
    <property type="term" value="P:transmembrane transport"/>
    <property type="evidence" value="ECO:0007669"/>
    <property type="project" value="InterPro"/>
</dbReference>
<protein>
    <submittedName>
        <fullName evidence="10">Secretion protein HlyD family protein</fullName>
    </submittedName>
</protein>
<evidence type="ECO:0000256" key="6">
    <source>
        <dbReference type="SAM" id="MobiDB-lite"/>
    </source>
</evidence>
<keyword evidence="3 7" id="KW-1133">Transmembrane helix</keyword>
<dbReference type="Gene3D" id="2.40.50.100">
    <property type="match status" value="1"/>
</dbReference>
<reference evidence="10" key="1">
    <citation type="journal article" date="2010" name="FEMS Microbiol. Ecol.">
        <title>Phylogenetic and metagenomic analysis of Verrucomicrobia in former agricultural grassland soil.</title>
        <authorList>
            <person name="Kielak A."/>
            <person name="Rodrigues J.L.M."/>
            <person name="Kuramae E.E."/>
            <person name="Chain P.S.G."/>
            <person name="van Veen J.A."/>
            <person name="Kowalchuk G.A."/>
        </authorList>
    </citation>
    <scope>NUCLEOTIDE SEQUENCE</scope>
</reference>
<keyword evidence="4 7" id="KW-0472">Membrane</keyword>
<feature type="domain" description="Multidrug resistance protein MdtA-like barrel-sandwich hybrid" evidence="8">
    <location>
        <begin position="82"/>
        <end position="262"/>
    </location>
</feature>
<keyword evidence="5" id="KW-0175">Coiled coil</keyword>
<accession>D2DXP4</accession>
<feature type="region of interest" description="Disordered" evidence="6">
    <location>
        <begin position="1"/>
        <end position="36"/>
    </location>
</feature>
<feature type="coiled-coil region" evidence="5">
    <location>
        <begin position="120"/>
        <end position="227"/>
    </location>
</feature>
<dbReference type="InterPro" id="IPR058792">
    <property type="entry name" value="Beta-barrel_RND_2"/>
</dbReference>
<evidence type="ECO:0000256" key="3">
    <source>
        <dbReference type="ARBA" id="ARBA00022989"/>
    </source>
</evidence>
<dbReference type="PANTHER" id="PTHR30386:SF26">
    <property type="entry name" value="TRANSPORT PROTEIN COMB"/>
    <property type="match status" value="1"/>
</dbReference>
<name>D2DXP4_9BACT</name>
<dbReference type="SUPFAM" id="SSF111369">
    <property type="entry name" value="HlyD-like secretion proteins"/>
    <property type="match status" value="3"/>
</dbReference>
<dbReference type="InterPro" id="IPR058625">
    <property type="entry name" value="MdtA-like_BSH"/>
</dbReference>
<dbReference type="InterPro" id="IPR050739">
    <property type="entry name" value="MFP"/>
</dbReference>
<evidence type="ECO:0000256" key="5">
    <source>
        <dbReference type="SAM" id="Coils"/>
    </source>
</evidence>
<evidence type="ECO:0000256" key="7">
    <source>
        <dbReference type="SAM" id="Phobius"/>
    </source>
</evidence>
<comment type="subcellular location">
    <subcellularLocation>
        <location evidence="1">Membrane</location>
        <topology evidence="1">Single-pass membrane protein</topology>
    </subcellularLocation>
</comment>
<evidence type="ECO:0000256" key="1">
    <source>
        <dbReference type="ARBA" id="ARBA00004167"/>
    </source>
</evidence>
<dbReference type="Gene3D" id="1.10.287.470">
    <property type="entry name" value="Helix hairpin bin"/>
    <property type="match status" value="1"/>
</dbReference>
<keyword evidence="2 7" id="KW-0812">Transmembrane</keyword>
<dbReference type="Gene3D" id="2.40.30.170">
    <property type="match status" value="1"/>
</dbReference>